<dbReference type="SUPFAM" id="SSF158446">
    <property type="entry name" value="IVS-encoded protein-like"/>
    <property type="match status" value="1"/>
</dbReference>
<dbReference type="EMBL" id="SJZI01000048">
    <property type="protein sequence ID" value="TCJ13011.1"/>
    <property type="molecule type" value="Genomic_DNA"/>
</dbReference>
<keyword evidence="2" id="KW-1185">Reference proteome</keyword>
<organism evidence="1 2">
    <name type="scientific">Flaviaesturariibacter flavus</name>
    <dbReference type="NCBI Taxonomy" id="2502780"/>
    <lineage>
        <taxon>Bacteria</taxon>
        <taxon>Pseudomonadati</taxon>
        <taxon>Bacteroidota</taxon>
        <taxon>Chitinophagia</taxon>
        <taxon>Chitinophagales</taxon>
        <taxon>Chitinophagaceae</taxon>
        <taxon>Flaviaestuariibacter</taxon>
    </lineage>
</organism>
<gene>
    <name evidence="1" type="ORF">EPD60_13980</name>
</gene>
<name>A0A4R1B4Y2_9BACT</name>
<dbReference type="OrthoDB" id="285993at2"/>
<dbReference type="PIRSF" id="PIRSF035652">
    <property type="entry name" value="CHP02436"/>
    <property type="match status" value="1"/>
</dbReference>
<dbReference type="RefSeq" id="WP_131450145.1">
    <property type="nucleotide sequence ID" value="NZ_SJZI01000048.1"/>
</dbReference>
<evidence type="ECO:0000313" key="1">
    <source>
        <dbReference type="EMBL" id="TCJ13011.1"/>
    </source>
</evidence>
<proteinExistence type="predicted"/>
<dbReference type="AlphaFoldDB" id="A0A4R1B4Y2"/>
<dbReference type="Pfam" id="PF05635">
    <property type="entry name" value="23S_rRNA_IVP"/>
    <property type="match status" value="1"/>
</dbReference>
<dbReference type="InterPro" id="IPR012657">
    <property type="entry name" value="23S_rRNA-intervening_sequence"/>
</dbReference>
<sequence>MNDKSARLEERLIRFAAQIISLCGRMPATPAGRHLSDQLLRSGNAPARQYGEAQGAESKADFLHKMKVGLKELRETYMSLRIVEQVAWFAPTELDALLAENNELISIFVASAKTASGNGKSSLA</sequence>
<dbReference type="Proteomes" id="UP000295334">
    <property type="component" value="Unassembled WGS sequence"/>
</dbReference>
<reference evidence="1 2" key="1">
    <citation type="submission" date="2019-03" db="EMBL/GenBank/DDBJ databases">
        <authorList>
            <person name="Kim M.K.M."/>
        </authorList>
    </citation>
    <scope>NUCLEOTIDE SEQUENCE [LARGE SCALE GENOMIC DNA]</scope>
    <source>
        <strain evidence="1 2">17J68-12</strain>
    </source>
</reference>
<dbReference type="InterPro" id="IPR036583">
    <property type="entry name" value="23S_rRNA_IVS_sf"/>
</dbReference>
<comment type="caution">
    <text evidence="1">The sequence shown here is derived from an EMBL/GenBank/DDBJ whole genome shotgun (WGS) entry which is preliminary data.</text>
</comment>
<dbReference type="Gene3D" id="1.20.1440.60">
    <property type="entry name" value="23S rRNA-intervening sequence"/>
    <property type="match status" value="1"/>
</dbReference>
<evidence type="ECO:0000313" key="2">
    <source>
        <dbReference type="Proteomes" id="UP000295334"/>
    </source>
</evidence>
<protein>
    <submittedName>
        <fullName evidence="1">Four helix bundle protein</fullName>
    </submittedName>
</protein>
<accession>A0A4R1B4Y2</accession>
<dbReference type="NCBIfam" id="TIGR02436">
    <property type="entry name" value="four helix bundle protein"/>
    <property type="match status" value="1"/>
</dbReference>